<feature type="region of interest" description="Disordered" evidence="1">
    <location>
        <begin position="69"/>
        <end position="126"/>
    </location>
</feature>
<accession>A0A1X6P0D2</accession>
<protein>
    <submittedName>
        <fullName evidence="2">Uncharacterized protein</fullName>
    </submittedName>
</protein>
<dbReference type="EMBL" id="KV918952">
    <property type="protein sequence ID" value="OSX74318.1"/>
    <property type="molecule type" value="Genomic_DNA"/>
</dbReference>
<name>A0A1X6P0D2_PORUM</name>
<feature type="region of interest" description="Disordered" evidence="1">
    <location>
        <begin position="1"/>
        <end position="25"/>
    </location>
</feature>
<organism evidence="2 3">
    <name type="scientific">Porphyra umbilicalis</name>
    <name type="common">Purple laver</name>
    <name type="synonym">Red alga</name>
    <dbReference type="NCBI Taxonomy" id="2786"/>
    <lineage>
        <taxon>Eukaryota</taxon>
        <taxon>Rhodophyta</taxon>
        <taxon>Bangiophyceae</taxon>
        <taxon>Bangiales</taxon>
        <taxon>Bangiaceae</taxon>
        <taxon>Porphyra</taxon>
    </lineage>
</organism>
<gene>
    <name evidence="2" type="ORF">BU14_0294s0009</name>
</gene>
<feature type="region of interest" description="Disordered" evidence="1">
    <location>
        <begin position="169"/>
        <end position="244"/>
    </location>
</feature>
<feature type="compositionally biased region" description="Basic residues" evidence="1">
    <location>
        <begin position="210"/>
        <end position="221"/>
    </location>
</feature>
<sequence>MMWTHFRSRNRPLRGLPRPDGARGAGAVWCKQRPGGGGGRATAPAAPFCSARPAGQRRGDGWGVATVAGHPPTGPPRSTRCVQAGPLAPARPPVRRRTWFAGTGATHPIAPGRLRPSPPDQRAVRPLSPTAPRLFLLPQSSRPPDCPPLSSAAPVWLPLCPRPRWTPLDPFSSPSPPNHGRLCRWLLPRRGGDDPGGRPCGRPPPPPDHRRGRGRRPRPPRRAPGDGRWGSDGRQHGRARRCRL</sequence>
<evidence type="ECO:0000313" key="3">
    <source>
        <dbReference type="Proteomes" id="UP000218209"/>
    </source>
</evidence>
<reference evidence="2 3" key="1">
    <citation type="submission" date="2017-03" db="EMBL/GenBank/DDBJ databases">
        <title>WGS assembly of Porphyra umbilicalis.</title>
        <authorList>
            <person name="Brawley S.H."/>
            <person name="Blouin N.A."/>
            <person name="Ficko-Blean E."/>
            <person name="Wheeler G.L."/>
            <person name="Lohr M."/>
            <person name="Goodson H.V."/>
            <person name="Jenkins J.W."/>
            <person name="Blaby-Haas C.E."/>
            <person name="Helliwell K.E."/>
            <person name="Chan C."/>
            <person name="Marriage T."/>
            <person name="Bhattacharya D."/>
            <person name="Klein A.S."/>
            <person name="Badis Y."/>
            <person name="Brodie J."/>
            <person name="Cao Y."/>
            <person name="Collen J."/>
            <person name="Dittami S.M."/>
            <person name="Gachon C.M."/>
            <person name="Green B.R."/>
            <person name="Karpowicz S."/>
            <person name="Kim J.W."/>
            <person name="Kudahl U."/>
            <person name="Lin S."/>
            <person name="Michel G."/>
            <person name="Mittag M."/>
            <person name="Olson B.J."/>
            <person name="Pangilinan J."/>
            <person name="Peng Y."/>
            <person name="Qiu H."/>
            <person name="Shu S."/>
            <person name="Singer J.T."/>
            <person name="Smith A.G."/>
            <person name="Sprecher B.N."/>
            <person name="Wagner V."/>
            <person name="Wang W."/>
            <person name="Wang Z.-Y."/>
            <person name="Yan J."/>
            <person name="Yarish C."/>
            <person name="Zoeuner-Riek S."/>
            <person name="Zhuang Y."/>
            <person name="Zou Y."/>
            <person name="Lindquist E.A."/>
            <person name="Grimwood J."/>
            <person name="Barry K."/>
            <person name="Rokhsar D.S."/>
            <person name="Schmutz J."/>
            <person name="Stiller J.W."/>
            <person name="Grossman A.R."/>
            <person name="Prochnik S.E."/>
        </authorList>
    </citation>
    <scope>NUCLEOTIDE SEQUENCE [LARGE SCALE GENOMIC DNA]</scope>
    <source>
        <strain evidence="2">4086291</strain>
    </source>
</reference>
<proteinExistence type="predicted"/>
<dbReference type="Proteomes" id="UP000218209">
    <property type="component" value="Unassembled WGS sequence"/>
</dbReference>
<keyword evidence="3" id="KW-1185">Reference proteome</keyword>
<dbReference type="AlphaFoldDB" id="A0A1X6P0D2"/>
<feature type="compositionally biased region" description="Basic residues" evidence="1">
    <location>
        <begin position="1"/>
        <end position="12"/>
    </location>
</feature>
<feature type="compositionally biased region" description="Basic and acidic residues" evidence="1">
    <location>
        <begin position="223"/>
        <end position="235"/>
    </location>
</feature>
<evidence type="ECO:0000313" key="2">
    <source>
        <dbReference type="EMBL" id="OSX74318.1"/>
    </source>
</evidence>
<evidence type="ECO:0000256" key="1">
    <source>
        <dbReference type="SAM" id="MobiDB-lite"/>
    </source>
</evidence>